<feature type="domain" description="Serine aminopeptidase S33" evidence="1">
    <location>
        <begin position="58"/>
        <end position="144"/>
    </location>
</feature>
<organism evidence="2 3">
    <name type="scientific">Candidatus Kinetoplastidibacterium kentomonadis</name>
    <dbReference type="NCBI Taxonomy" id="1576550"/>
    <lineage>
        <taxon>Bacteria</taxon>
        <taxon>Pseudomonadati</taxon>
        <taxon>Pseudomonadota</taxon>
        <taxon>Betaproteobacteria</taxon>
        <taxon>Candidatus Kinetoplastidibacterium</taxon>
    </lineage>
</organism>
<dbReference type="PANTHER" id="PTHR42103">
    <property type="entry name" value="ALPHA/BETA-HYDROLASES SUPERFAMILY PROTEIN"/>
    <property type="match status" value="1"/>
</dbReference>
<sequence length="217" mass="24481">MPNIIENKKFYGKAGYIDTLIEMPKNAPIGYTVLLHPHPMHGGTRDNKVISTMSRVCLNYDLAVFRPNFRGVGFSEGKFDNGLGEVEDMIDLICQIIEYYPNLKKIPIILGGFSFGASIAAQLYSYIKNKDIQCNGLVLVSSAATRYVHKEIILPEKTFLIHGYNDNIVPFDEILNWAKIHDISINLIPNASHFFHGKLITLKNIFINILISILNIK</sequence>
<dbReference type="GO" id="GO:0016787">
    <property type="term" value="F:hydrolase activity"/>
    <property type="evidence" value="ECO:0007669"/>
    <property type="project" value="InterPro"/>
</dbReference>
<dbReference type="Proteomes" id="UP000266796">
    <property type="component" value="Chromosome"/>
</dbReference>
<evidence type="ECO:0000313" key="2">
    <source>
        <dbReference type="EMBL" id="AWD32756.1"/>
    </source>
</evidence>
<protein>
    <recommendedName>
        <fullName evidence="1">Serine aminopeptidase S33 domain-containing protein</fullName>
    </recommendedName>
</protein>
<keyword evidence="3" id="KW-1185">Reference proteome</keyword>
<dbReference type="AlphaFoldDB" id="A0A3Q8EXB1"/>
<dbReference type="InterPro" id="IPR022742">
    <property type="entry name" value="Hydrolase_4"/>
</dbReference>
<dbReference type="PANTHER" id="PTHR42103:SF2">
    <property type="entry name" value="AB HYDROLASE-1 DOMAIN-CONTAINING PROTEIN"/>
    <property type="match status" value="1"/>
</dbReference>
<dbReference type="SUPFAM" id="SSF53474">
    <property type="entry name" value="alpha/beta-Hydrolases"/>
    <property type="match status" value="1"/>
</dbReference>
<dbReference type="Pfam" id="PF12146">
    <property type="entry name" value="Hydrolase_4"/>
    <property type="match status" value="1"/>
</dbReference>
<dbReference type="KEGG" id="kso:CKSOR_00655"/>
<reference evidence="2 3" key="1">
    <citation type="journal article" date="2018" name="Parasitology">
        <title>The reduced genome of Candidatus Kinetoplastibacterium sorsogonicusi, the endosymbiont of Kentomonas sorsogonicus (Trypanosomatidae): loss of the haem-synthesis pathway.</title>
        <authorList>
            <person name="Silva F.M."/>
            <person name="Kostygov A.Y."/>
            <person name="Spodareva V.V."/>
            <person name="Butenko A."/>
            <person name="Tossou R."/>
            <person name="Lukes J."/>
            <person name="Yurchenko V."/>
            <person name="Alves J.M.P."/>
        </authorList>
    </citation>
    <scope>NUCLEOTIDE SEQUENCE [LARGE SCALE GENOMIC DNA]</scope>
    <source>
        <strain evidence="2 3">MF-08</strain>
    </source>
</reference>
<proteinExistence type="predicted"/>
<dbReference type="OrthoDB" id="9800435at2"/>
<evidence type="ECO:0000313" key="3">
    <source>
        <dbReference type="Proteomes" id="UP000266796"/>
    </source>
</evidence>
<name>A0A3Q8EXB1_9PROT</name>
<dbReference type="InterPro" id="IPR029058">
    <property type="entry name" value="AB_hydrolase_fold"/>
</dbReference>
<dbReference type="EMBL" id="CP025628">
    <property type="protein sequence ID" value="AWD32756.1"/>
    <property type="molecule type" value="Genomic_DNA"/>
</dbReference>
<dbReference type="RefSeq" id="WP_108674147.1">
    <property type="nucleotide sequence ID" value="NZ_CP025628.1"/>
</dbReference>
<gene>
    <name evidence="2" type="ORF">CKSOR_00655</name>
</gene>
<accession>A0A3Q8EXB1</accession>
<evidence type="ECO:0000259" key="1">
    <source>
        <dbReference type="Pfam" id="PF12146"/>
    </source>
</evidence>
<dbReference type="Gene3D" id="3.40.50.1820">
    <property type="entry name" value="alpha/beta hydrolase"/>
    <property type="match status" value="1"/>
</dbReference>